<organism evidence="1 2">
    <name type="scientific">Eleutherodactylus coqui</name>
    <name type="common">Puerto Rican coqui</name>
    <dbReference type="NCBI Taxonomy" id="57060"/>
    <lineage>
        <taxon>Eukaryota</taxon>
        <taxon>Metazoa</taxon>
        <taxon>Chordata</taxon>
        <taxon>Craniata</taxon>
        <taxon>Vertebrata</taxon>
        <taxon>Euteleostomi</taxon>
        <taxon>Amphibia</taxon>
        <taxon>Batrachia</taxon>
        <taxon>Anura</taxon>
        <taxon>Neobatrachia</taxon>
        <taxon>Hyloidea</taxon>
        <taxon>Eleutherodactylidae</taxon>
        <taxon>Eleutherodactylinae</taxon>
        <taxon>Eleutherodactylus</taxon>
        <taxon>Eleutherodactylus</taxon>
    </lineage>
</organism>
<reference evidence="1" key="1">
    <citation type="thesis" date="2020" institute="ProQuest LLC" country="789 East Eisenhower Parkway, Ann Arbor, MI, USA">
        <title>Comparative Genomics and Chromosome Evolution.</title>
        <authorList>
            <person name="Mudd A.B."/>
        </authorList>
    </citation>
    <scope>NUCLEOTIDE SEQUENCE</scope>
    <source>
        <strain evidence="1">HN-11 Male</strain>
        <tissue evidence="1">Kidney and liver</tissue>
    </source>
</reference>
<accession>A0A8J6K2C0</accession>
<comment type="caution">
    <text evidence="1">The sequence shown here is derived from an EMBL/GenBank/DDBJ whole genome shotgun (WGS) entry which is preliminary data.</text>
</comment>
<evidence type="ECO:0000313" key="2">
    <source>
        <dbReference type="Proteomes" id="UP000770717"/>
    </source>
</evidence>
<proteinExistence type="predicted"/>
<dbReference type="AlphaFoldDB" id="A0A8J6K2C0"/>
<dbReference type="EMBL" id="WNTK01000009">
    <property type="protein sequence ID" value="KAG9478368.1"/>
    <property type="molecule type" value="Genomic_DNA"/>
</dbReference>
<keyword evidence="2" id="KW-1185">Reference proteome</keyword>
<name>A0A8J6K2C0_ELECQ</name>
<gene>
    <name evidence="1" type="ORF">GDO78_013398</name>
</gene>
<protein>
    <submittedName>
        <fullName evidence="1">Uncharacterized protein</fullName>
    </submittedName>
</protein>
<sequence>MLMSDLEGGRGRGWGVHVLLKGCSLKISVEAVCSLSRKINVSLTIKIYHSLQVVKRTLERILRINPLCLHSIYISQMFKNIYLYIKKDYNKVSEYTK</sequence>
<dbReference type="Proteomes" id="UP000770717">
    <property type="component" value="Unassembled WGS sequence"/>
</dbReference>
<evidence type="ECO:0000313" key="1">
    <source>
        <dbReference type="EMBL" id="KAG9478368.1"/>
    </source>
</evidence>